<keyword evidence="1" id="KW-0732">Signal</keyword>
<dbReference type="RefSeq" id="WP_117158067.1">
    <property type="nucleotide sequence ID" value="NZ_QVID01000001.1"/>
</dbReference>
<comment type="caution">
    <text evidence="2">The sequence shown here is derived from an EMBL/GenBank/DDBJ whole genome shotgun (WGS) entry which is preliminary data.</text>
</comment>
<feature type="chain" id="PRO_5017819354" description="DUF4920 domain-containing protein" evidence="1">
    <location>
        <begin position="19"/>
        <end position="141"/>
    </location>
</feature>
<gene>
    <name evidence="2" type="ORF">DZ858_03040</name>
</gene>
<evidence type="ECO:0000313" key="3">
    <source>
        <dbReference type="Proteomes" id="UP000261082"/>
    </source>
</evidence>
<evidence type="ECO:0000256" key="1">
    <source>
        <dbReference type="SAM" id="SignalP"/>
    </source>
</evidence>
<accession>A0A3E1QA99</accession>
<evidence type="ECO:0008006" key="4">
    <source>
        <dbReference type="Google" id="ProtNLM"/>
    </source>
</evidence>
<reference evidence="2 3" key="1">
    <citation type="journal article" date="2007" name="Int. J. Syst. Evol. Microbiol.">
        <title>Marixanthomonas ophiurae gen. nov., sp. nov., a marine bacterium of the family Flavobacteriaceae isolated from a deep-sea brittle star.</title>
        <authorList>
            <person name="Romanenko L.A."/>
            <person name="Uchino M."/>
            <person name="Frolova G.M."/>
            <person name="Mikhailov V.V."/>
        </authorList>
    </citation>
    <scope>NUCLEOTIDE SEQUENCE [LARGE SCALE GENOMIC DNA]</scope>
    <source>
        <strain evidence="2 3">KMM 3046</strain>
    </source>
</reference>
<dbReference type="Proteomes" id="UP000261082">
    <property type="component" value="Unassembled WGS sequence"/>
</dbReference>
<proteinExistence type="predicted"/>
<dbReference type="OrthoDB" id="163809at2"/>
<feature type="signal peptide" evidence="1">
    <location>
        <begin position="1"/>
        <end position="18"/>
    </location>
</feature>
<dbReference type="EMBL" id="QVID01000001">
    <property type="protein sequence ID" value="RFN59069.1"/>
    <property type="molecule type" value="Genomic_DNA"/>
</dbReference>
<organism evidence="2 3">
    <name type="scientific">Marixanthomonas ophiurae</name>
    <dbReference type="NCBI Taxonomy" id="387659"/>
    <lineage>
        <taxon>Bacteria</taxon>
        <taxon>Pseudomonadati</taxon>
        <taxon>Bacteroidota</taxon>
        <taxon>Flavobacteriia</taxon>
        <taxon>Flavobacteriales</taxon>
        <taxon>Flavobacteriaceae</taxon>
        <taxon>Marixanthomonas</taxon>
    </lineage>
</organism>
<dbReference type="AlphaFoldDB" id="A0A3E1QA99"/>
<protein>
    <recommendedName>
        <fullName evidence="4">DUF4920 domain-containing protein</fullName>
    </recommendedName>
</protein>
<name>A0A3E1QA99_9FLAO</name>
<keyword evidence="3" id="KW-1185">Reference proteome</keyword>
<sequence>MKKIVALLLLTISTTVFSQQNVDKPIKVPKIAMKIALGETVKTNGHSITFLEVLEDSRCPINVTCIWEGRVKVKVKVEAEGVDAKTEKLIFGATKSGENKNHTFFSSETIKLEGMKVMPYPNTEKEKIDNGYTLLICAYKN</sequence>
<evidence type="ECO:0000313" key="2">
    <source>
        <dbReference type="EMBL" id="RFN59069.1"/>
    </source>
</evidence>